<evidence type="ECO:0000313" key="2">
    <source>
        <dbReference type="Proteomes" id="UP000076858"/>
    </source>
</evidence>
<dbReference type="Proteomes" id="UP000076858">
    <property type="component" value="Unassembled WGS sequence"/>
</dbReference>
<dbReference type="EMBL" id="LRGB01000626">
    <property type="protein sequence ID" value="KZS17595.1"/>
    <property type="molecule type" value="Genomic_DNA"/>
</dbReference>
<accession>A0A165AG22</accession>
<evidence type="ECO:0000313" key="1">
    <source>
        <dbReference type="EMBL" id="KZS17595.1"/>
    </source>
</evidence>
<reference evidence="1 2" key="1">
    <citation type="submission" date="2016-03" db="EMBL/GenBank/DDBJ databases">
        <title>EvidentialGene: Evidence-directed Construction of Genes on Genomes.</title>
        <authorList>
            <person name="Gilbert D.G."/>
            <person name="Choi J.-H."/>
            <person name="Mockaitis K."/>
            <person name="Colbourne J."/>
            <person name="Pfrender M."/>
        </authorList>
    </citation>
    <scope>NUCLEOTIDE SEQUENCE [LARGE SCALE GENOMIC DNA]</scope>
    <source>
        <strain evidence="1 2">Xinb3</strain>
        <tissue evidence="1">Complete organism</tissue>
    </source>
</reference>
<protein>
    <submittedName>
        <fullName evidence="1">Uncharacterized protein</fullName>
    </submittedName>
</protein>
<comment type="caution">
    <text evidence="1">The sequence shown here is derived from an EMBL/GenBank/DDBJ whole genome shotgun (WGS) entry which is preliminary data.</text>
</comment>
<proteinExistence type="predicted"/>
<gene>
    <name evidence="1" type="ORF">APZ42_016534</name>
</gene>
<name>A0A165AG22_9CRUS</name>
<dbReference type="AlphaFoldDB" id="A0A165AG22"/>
<sequence length="51" mass="5883">MKNGGHRWPGPIRRCRRALTKGKWHTHCYPAGTLFDCNCPRNSSFVLAKKK</sequence>
<organism evidence="1 2">
    <name type="scientific">Daphnia magna</name>
    <dbReference type="NCBI Taxonomy" id="35525"/>
    <lineage>
        <taxon>Eukaryota</taxon>
        <taxon>Metazoa</taxon>
        <taxon>Ecdysozoa</taxon>
        <taxon>Arthropoda</taxon>
        <taxon>Crustacea</taxon>
        <taxon>Branchiopoda</taxon>
        <taxon>Diplostraca</taxon>
        <taxon>Cladocera</taxon>
        <taxon>Anomopoda</taxon>
        <taxon>Daphniidae</taxon>
        <taxon>Daphnia</taxon>
    </lineage>
</organism>
<keyword evidence="2" id="KW-1185">Reference proteome</keyword>